<dbReference type="Proteomes" id="UP000886884">
    <property type="component" value="Unassembled WGS sequence"/>
</dbReference>
<feature type="domain" description="ABC transmembrane type-1" evidence="8">
    <location>
        <begin position="56"/>
        <end position="259"/>
    </location>
</feature>
<evidence type="ECO:0000259" key="8">
    <source>
        <dbReference type="PROSITE" id="PS50928"/>
    </source>
</evidence>
<dbReference type="EMBL" id="DVOT01000094">
    <property type="protein sequence ID" value="HIV27370.1"/>
    <property type="molecule type" value="Genomic_DNA"/>
</dbReference>
<dbReference type="InterPro" id="IPR035906">
    <property type="entry name" value="MetI-like_sf"/>
</dbReference>
<gene>
    <name evidence="9" type="ORF">IAA64_05345</name>
</gene>
<keyword evidence="4 7" id="KW-0812">Transmembrane</keyword>
<dbReference type="GO" id="GO:0005886">
    <property type="term" value="C:plasma membrane"/>
    <property type="evidence" value="ECO:0007669"/>
    <property type="project" value="UniProtKB-SubCell"/>
</dbReference>
<name>A0A9D1TCB7_9FIRM</name>
<evidence type="ECO:0000256" key="4">
    <source>
        <dbReference type="ARBA" id="ARBA00022692"/>
    </source>
</evidence>
<comment type="caution">
    <text evidence="9">The sequence shown here is derived from an EMBL/GenBank/DDBJ whole genome shotgun (WGS) entry which is preliminary data.</text>
</comment>
<reference evidence="9" key="1">
    <citation type="submission" date="2020-10" db="EMBL/GenBank/DDBJ databases">
        <authorList>
            <person name="Gilroy R."/>
        </authorList>
    </citation>
    <scope>NUCLEOTIDE SEQUENCE</scope>
    <source>
        <strain evidence="9">CHK183-6373</strain>
    </source>
</reference>
<evidence type="ECO:0000256" key="5">
    <source>
        <dbReference type="ARBA" id="ARBA00022989"/>
    </source>
</evidence>
<dbReference type="AlphaFoldDB" id="A0A9D1TCB7"/>
<keyword evidence="3" id="KW-1003">Cell membrane</keyword>
<comment type="similarity">
    <text evidence="7">Belongs to the binding-protein-dependent transport system permease family.</text>
</comment>
<reference evidence="9" key="2">
    <citation type="journal article" date="2021" name="PeerJ">
        <title>Extensive microbial diversity within the chicken gut microbiome revealed by metagenomics and culture.</title>
        <authorList>
            <person name="Gilroy R."/>
            <person name="Ravi A."/>
            <person name="Getino M."/>
            <person name="Pursley I."/>
            <person name="Horton D.L."/>
            <person name="Alikhan N.F."/>
            <person name="Baker D."/>
            <person name="Gharbi K."/>
            <person name="Hall N."/>
            <person name="Watson M."/>
            <person name="Adriaenssens E.M."/>
            <person name="Foster-Nyarko E."/>
            <person name="Jarju S."/>
            <person name="Secka A."/>
            <person name="Antonio M."/>
            <person name="Oren A."/>
            <person name="Chaudhuri R.R."/>
            <person name="La Ragione R."/>
            <person name="Hildebrand F."/>
            <person name="Pallen M.J."/>
        </authorList>
    </citation>
    <scope>NUCLEOTIDE SEQUENCE</scope>
    <source>
        <strain evidence="9">CHK183-6373</strain>
    </source>
</reference>
<evidence type="ECO:0000256" key="3">
    <source>
        <dbReference type="ARBA" id="ARBA00022475"/>
    </source>
</evidence>
<evidence type="ECO:0000256" key="2">
    <source>
        <dbReference type="ARBA" id="ARBA00022448"/>
    </source>
</evidence>
<dbReference type="Gene3D" id="1.10.3720.10">
    <property type="entry name" value="MetI-like"/>
    <property type="match status" value="1"/>
</dbReference>
<dbReference type="SUPFAM" id="SSF161098">
    <property type="entry name" value="MetI-like"/>
    <property type="match status" value="1"/>
</dbReference>
<dbReference type="PROSITE" id="PS50928">
    <property type="entry name" value="ABC_TM1"/>
    <property type="match status" value="1"/>
</dbReference>
<organism evidence="9 10">
    <name type="scientific">Candidatus Ornithocaccomicrobium faecavium</name>
    <dbReference type="NCBI Taxonomy" id="2840890"/>
    <lineage>
        <taxon>Bacteria</taxon>
        <taxon>Bacillati</taxon>
        <taxon>Bacillota</taxon>
        <taxon>Clostridia</taxon>
        <taxon>Candidatus Ornithocaccomicrobium</taxon>
    </lineage>
</organism>
<dbReference type="Pfam" id="PF00528">
    <property type="entry name" value="BPD_transp_1"/>
    <property type="match status" value="1"/>
</dbReference>
<dbReference type="InterPro" id="IPR000515">
    <property type="entry name" value="MetI-like"/>
</dbReference>
<evidence type="ECO:0000313" key="10">
    <source>
        <dbReference type="Proteomes" id="UP000886884"/>
    </source>
</evidence>
<evidence type="ECO:0000256" key="7">
    <source>
        <dbReference type="RuleBase" id="RU363032"/>
    </source>
</evidence>
<proteinExistence type="inferred from homology"/>
<evidence type="ECO:0000256" key="1">
    <source>
        <dbReference type="ARBA" id="ARBA00004651"/>
    </source>
</evidence>
<accession>A0A9D1TCB7</accession>
<dbReference type="PANTHER" id="PTHR43744:SF9">
    <property type="entry name" value="POLYGALACTURONAN_RHAMNOGALACTURONAN TRANSPORT SYSTEM PERMEASE PROTEIN YTCP"/>
    <property type="match status" value="1"/>
</dbReference>
<feature type="transmembrane region" description="Helical" evidence="7">
    <location>
        <begin position="60"/>
        <end position="79"/>
    </location>
</feature>
<dbReference type="GO" id="GO:0055085">
    <property type="term" value="P:transmembrane transport"/>
    <property type="evidence" value="ECO:0007669"/>
    <property type="project" value="InterPro"/>
</dbReference>
<keyword evidence="2 7" id="KW-0813">Transport</keyword>
<feature type="transmembrane region" description="Helical" evidence="7">
    <location>
        <begin position="238"/>
        <end position="259"/>
    </location>
</feature>
<evidence type="ECO:0000256" key="6">
    <source>
        <dbReference type="ARBA" id="ARBA00023136"/>
    </source>
</evidence>
<feature type="transmembrane region" description="Helical" evidence="7">
    <location>
        <begin position="162"/>
        <end position="186"/>
    </location>
</feature>
<protein>
    <submittedName>
        <fullName evidence="9">Carbohydrate ABC transporter permease</fullName>
    </submittedName>
</protein>
<evidence type="ECO:0000313" key="9">
    <source>
        <dbReference type="EMBL" id="HIV27370.1"/>
    </source>
</evidence>
<dbReference type="PANTHER" id="PTHR43744">
    <property type="entry name" value="ABC TRANSPORTER PERMEASE PROTEIN MG189-RELATED-RELATED"/>
    <property type="match status" value="1"/>
</dbReference>
<sequence length="274" mass="31005">MIVLSAIFLYPVIYAISSSFSGAEALLHQEVWLWPVDVTLRSYQLVFEHEYVLPSYGNTILYTVLGTAYSVLLTILGAYPLSRSYLPFRDFFMLIIAFTMLFGGGLIPTFLVVRDLKLINTLWALVFPCAVTPFNLILLRTSMQGIPDAIEESAKIDGANDWIILVRIILPMCMASVMTVVLLYFVAKWNDWFNALIYLNDREKYPLQLILRDILVSNDDKTLNQQMLREAKNSVSSLGFKCAIMVIAMAPLLVVYPFIQRYFVKGVMVGAVKG</sequence>
<feature type="transmembrane region" description="Helical" evidence="7">
    <location>
        <begin position="119"/>
        <end position="141"/>
    </location>
</feature>
<keyword evidence="6 7" id="KW-0472">Membrane</keyword>
<dbReference type="CDD" id="cd06261">
    <property type="entry name" value="TM_PBP2"/>
    <property type="match status" value="1"/>
</dbReference>
<feature type="transmembrane region" description="Helical" evidence="7">
    <location>
        <begin position="91"/>
        <end position="113"/>
    </location>
</feature>
<comment type="subcellular location">
    <subcellularLocation>
        <location evidence="1 7">Cell membrane</location>
        <topology evidence="1 7">Multi-pass membrane protein</topology>
    </subcellularLocation>
</comment>
<keyword evidence="5 7" id="KW-1133">Transmembrane helix</keyword>